<gene>
    <name evidence="2" type="ORF">A2Z33_06230</name>
</gene>
<feature type="transmembrane region" description="Helical" evidence="1">
    <location>
        <begin position="49"/>
        <end position="67"/>
    </location>
</feature>
<reference evidence="2 3" key="1">
    <citation type="journal article" date="2016" name="Nat. Commun.">
        <title>Thousands of microbial genomes shed light on interconnected biogeochemical processes in an aquifer system.</title>
        <authorList>
            <person name="Anantharaman K."/>
            <person name="Brown C.T."/>
            <person name="Hug L.A."/>
            <person name="Sharon I."/>
            <person name="Castelle C.J."/>
            <person name="Probst A.J."/>
            <person name="Thomas B.C."/>
            <person name="Singh A."/>
            <person name="Wilkins M.J."/>
            <person name="Karaoz U."/>
            <person name="Brodie E.L."/>
            <person name="Williams K.H."/>
            <person name="Hubbard S.S."/>
            <person name="Banfield J.F."/>
        </authorList>
    </citation>
    <scope>NUCLEOTIDE SEQUENCE [LARGE SCALE GENOMIC DNA]</scope>
</reference>
<evidence type="ECO:0000256" key="1">
    <source>
        <dbReference type="SAM" id="Phobius"/>
    </source>
</evidence>
<evidence type="ECO:0008006" key="4">
    <source>
        <dbReference type="Google" id="ProtNLM"/>
    </source>
</evidence>
<dbReference type="STRING" id="1798374.A2Z33_06230"/>
<protein>
    <recommendedName>
        <fullName evidence="4">DUF2933 domain-containing protein</fullName>
    </recommendedName>
</protein>
<dbReference type="AlphaFoldDB" id="A0A1F5YXG1"/>
<comment type="caution">
    <text evidence="2">The sequence shown here is derived from an EMBL/GenBank/DDBJ whole genome shotgun (WGS) entry which is preliminary data.</text>
</comment>
<keyword evidence="1" id="KW-0812">Transmembrane</keyword>
<dbReference type="Proteomes" id="UP000178448">
    <property type="component" value="Unassembled WGS sequence"/>
</dbReference>
<name>A0A1F5YXG1_9BACT</name>
<dbReference type="EMBL" id="MFJD01000001">
    <property type="protein sequence ID" value="OGG04871.1"/>
    <property type="molecule type" value="Genomic_DNA"/>
</dbReference>
<keyword evidence="1" id="KW-0472">Membrane</keyword>
<sequence length="75" mass="8017">MDHLSTETGNVATVPKNKPLISTQILAVCVVLIALAVTAVTVFKVSVGSLFFMGALLACPLIHVLMMRGMDHKHD</sequence>
<feature type="transmembrane region" description="Helical" evidence="1">
    <location>
        <begin position="25"/>
        <end position="43"/>
    </location>
</feature>
<organism evidence="2 3">
    <name type="scientific">Candidatus Gottesmanbacteria bacterium RBG_16_52_11</name>
    <dbReference type="NCBI Taxonomy" id="1798374"/>
    <lineage>
        <taxon>Bacteria</taxon>
        <taxon>Candidatus Gottesmaniibacteriota</taxon>
    </lineage>
</organism>
<evidence type="ECO:0000313" key="2">
    <source>
        <dbReference type="EMBL" id="OGG04871.1"/>
    </source>
</evidence>
<proteinExistence type="predicted"/>
<evidence type="ECO:0000313" key="3">
    <source>
        <dbReference type="Proteomes" id="UP000178448"/>
    </source>
</evidence>
<keyword evidence="1" id="KW-1133">Transmembrane helix</keyword>
<accession>A0A1F5YXG1</accession>